<dbReference type="PATRIC" id="fig|1367847.3.peg.1981"/>
<protein>
    <recommendedName>
        <fullName evidence="1">DUF4326 domain-containing protein</fullName>
    </recommendedName>
</protein>
<dbReference type="RefSeq" id="WP_020950726.1">
    <property type="nucleotide sequence ID" value="NC_022041.1"/>
</dbReference>
<name>S5YCD9_PARAH</name>
<dbReference type="HOGENOM" id="CLU_145372_0_0_5"/>
<dbReference type="STRING" id="1367847.JCM7686_1987"/>
<dbReference type="Pfam" id="PF14216">
    <property type="entry name" value="DUF4326"/>
    <property type="match status" value="1"/>
</dbReference>
<evidence type="ECO:0000313" key="2">
    <source>
        <dbReference type="EMBL" id="AGT09088.1"/>
    </source>
</evidence>
<dbReference type="AlphaFoldDB" id="S5YCD9"/>
<evidence type="ECO:0000313" key="3">
    <source>
        <dbReference type="Proteomes" id="UP000015480"/>
    </source>
</evidence>
<sequence>MTASKQDPQRIQRKRTKGWRMPEGAVSVCRPSIWGNPFTVANLRAIGIEGPASALSRICVDEFEGWLAEPSLLPECVGPVNKASRQRILDNLPSLRGKDLACWCRLDQPCHADLLLRLANEVVA</sequence>
<dbReference type="KEGG" id="pami:JCM7686_1987"/>
<keyword evidence="3" id="KW-1185">Reference proteome</keyword>
<accession>S5YCD9</accession>
<organism evidence="2 3">
    <name type="scientific">Paracoccus aminophilus JCM 7686</name>
    <dbReference type="NCBI Taxonomy" id="1367847"/>
    <lineage>
        <taxon>Bacteria</taxon>
        <taxon>Pseudomonadati</taxon>
        <taxon>Pseudomonadota</taxon>
        <taxon>Alphaproteobacteria</taxon>
        <taxon>Rhodobacterales</taxon>
        <taxon>Paracoccaceae</taxon>
        <taxon>Paracoccus</taxon>
    </lineage>
</organism>
<dbReference type="eggNOG" id="ENOG5033162">
    <property type="taxonomic scope" value="Bacteria"/>
</dbReference>
<gene>
    <name evidence="2" type="ORF">JCM7686_1987</name>
</gene>
<dbReference type="Proteomes" id="UP000015480">
    <property type="component" value="Chromosome"/>
</dbReference>
<reference evidence="2 3" key="1">
    <citation type="journal article" date="2014" name="BMC Genomics">
        <title>Architecture and functions of a multipartite genome of the methylotrophic bacterium Paracoccus aminophilus JCM 7686, containing primary and secondary chromids.</title>
        <authorList>
            <person name="Dziewit L."/>
            <person name="Czarnecki J."/>
            <person name="Wibberg D."/>
            <person name="Radlinska M."/>
            <person name="Mrozek P."/>
            <person name="Szymczak M."/>
            <person name="Schluter A."/>
            <person name="Puhler A."/>
            <person name="Bartosik D."/>
        </authorList>
    </citation>
    <scope>NUCLEOTIDE SEQUENCE [LARGE SCALE GENOMIC DNA]</scope>
    <source>
        <strain evidence="2">JCM 7686</strain>
    </source>
</reference>
<dbReference type="EMBL" id="CP006650">
    <property type="protein sequence ID" value="AGT09088.1"/>
    <property type="molecule type" value="Genomic_DNA"/>
</dbReference>
<feature type="domain" description="DUF4326" evidence="1">
    <location>
        <begin position="14"/>
        <end position="116"/>
    </location>
</feature>
<dbReference type="OrthoDB" id="3483205at2"/>
<evidence type="ECO:0000259" key="1">
    <source>
        <dbReference type="Pfam" id="PF14216"/>
    </source>
</evidence>
<proteinExistence type="predicted"/>
<dbReference type="InterPro" id="IPR025475">
    <property type="entry name" value="DUF4326"/>
</dbReference>